<accession>A0A4R5ANV9</accession>
<reference evidence="2 3" key="1">
    <citation type="submission" date="2019-03" db="EMBL/GenBank/DDBJ databases">
        <title>Draft genome sequences of novel Actinobacteria.</title>
        <authorList>
            <person name="Sahin N."/>
            <person name="Ay H."/>
            <person name="Saygin H."/>
        </authorList>
    </citation>
    <scope>NUCLEOTIDE SEQUENCE [LARGE SCALE GENOMIC DNA]</scope>
    <source>
        <strain evidence="2 3">H3C3</strain>
    </source>
</reference>
<dbReference type="RefSeq" id="WP_131900742.1">
    <property type="nucleotide sequence ID" value="NZ_SMKU01000262.1"/>
</dbReference>
<dbReference type="EMBL" id="SMKU01000262">
    <property type="protein sequence ID" value="TDD73316.1"/>
    <property type="molecule type" value="Genomic_DNA"/>
</dbReference>
<dbReference type="Proteomes" id="UP000294513">
    <property type="component" value="Unassembled WGS sequence"/>
</dbReference>
<organism evidence="2 3">
    <name type="scientific">Actinomadura rubrisoli</name>
    <dbReference type="NCBI Taxonomy" id="2530368"/>
    <lineage>
        <taxon>Bacteria</taxon>
        <taxon>Bacillati</taxon>
        <taxon>Actinomycetota</taxon>
        <taxon>Actinomycetes</taxon>
        <taxon>Streptosporangiales</taxon>
        <taxon>Thermomonosporaceae</taxon>
        <taxon>Actinomadura</taxon>
    </lineage>
</organism>
<evidence type="ECO:0000313" key="2">
    <source>
        <dbReference type="EMBL" id="TDD73316.1"/>
    </source>
</evidence>
<dbReference type="AlphaFoldDB" id="A0A4R5ANV9"/>
<protein>
    <submittedName>
        <fullName evidence="2">XRE family transcriptional regulator</fullName>
    </submittedName>
</protein>
<keyword evidence="3" id="KW-1185">Reference proteome</keyword>
<evidence type="ECO:0000313" key="3">
    <source>
        <dbReference type="Proteomes" id="UP000294513"/>
    </source>
</evidence>
<dbReference type="OrthoDB" id="3406160at2"/>
<name>A0A4R5ANV9_9ACTN</name>
<comment type="caution">
    <text evidence="2">The sequence shown here is derived from an EMBL/GenBank/DDBJ whole genome shotgun (WGS) entry which is preliminary data.</text>
</comment>
<proteinExistence type="predicted"/>
<evidence type="ECO:0000256" key="1">
    <source>
        <dbReference type="SAM" id="MobiDB-lite"/>
    </source>
</evidence>
<gene>
    <name evidence="2" type="ORF">E1298_34225</name>
</gene>
<feature type="region of interest" description="Disordered" evidence="1">
    <location>
        <begin position="97"/>
        <end position="168"/>
    </location>
</feature>
<feature type="non-terminal residue" evidence="2">
    <location>
        <position position="168"/>
    </location>
</feature>
<sequence length="168" mass="17140">MSVARSVPQPDDAGSPAEFLSLLRRLQQWSGLSLPELEERVWSTGVLIPAGLAGLLGGEVLPRREVLLSFVTACGLVPEEREKWMAAHARVGSAYAPPITASPAENLPPPAAPVPGSTTSGPNPVADTGPNPILATGPRRTLATGPNPIVDGSANAKGGTDAGTGPET</sequence>